<name>A0A136IRC9_9PEZI</name>
<dbReference type="Proteomes" id="UP000070501">
    <property type="component" value="Unassembled WGS sequence"/>
</dbReference>
<sequence length="403" mass="43925">MAEQYITASDILAACALPTKEDTLEQLIQKLENIVAITGTRLTHDKLEAMVPPSDHDRLIATAITQAKEVMTKPELDHFARWQDGTLPVPDFDPKADVAPVPKFKGGDTQYTLWAAVMDDIWNDPAISRAERRRTAVATKENFSWLAKNHAHLLPLITAIRKVHVLEAKLLKRTGSAMAEIHSVSKAVARGEYQRVARLSKKVVELRSVISLRFGAMPEEKLKRATKSEKKKKKKMRMMRMGATEQTEPQPEQLGSPGDASSSTPPAAATGEPTPRPVIKVEPQAKPASSQPPPATKNQAKLVKLTRIKLDGGVPHPPASTAIGTKRPRPETDTGSGQRLPPGKRARVSEQLVLALQMAKDAASANPATITERQDSPNGSVKTVETRSGAARVQLVPASLYYT</sequence>
<reference evidence="3" key="1">
    <citation type="submission" date="2016-02" db="EMBL/GenBank/DDBJ databases">
        <title>Draft genome sequence of Microdochium bolleyi, a fungal endophyte of beachgrass.</title>
        <authorList>
            <consortium name="DOE Joint Genome Institute"/>
            <person name="David A.S."/>
            <person name="May G."/>
            <person name="Haridas S."/>
            <person name="Lim J."/>
            <person name="Wang M."/>
            <person name="Labutti K."/>
            <person name="Lipzen A."/>
            <person name="Barry K."/>
            <person name="Grigoriev I.V."/>
        </authorList>
    </citation>
    <scope>NUCLEOTIDE SEQUENCE [LARGE SCALE GENOMIC DNA]</scope>
    <source>
        <strain evidence="3">J235TASD1</strain>
    </source>
</reference>
<accession>A0A136IRC9</accession>
<feature type="compositionally biased region" description="Polar residues" evidence="1">
    <location>
        <begin position="366"/>
        <end position="383"/>
    </location>
</feature>
<dbReference type="OrthoDB" id="10550194at2759"/>
<dbReference type="AlphaFoldDB" id="A0A136IRC9"/>
<evidence type="ECO:0000256" key="1">
    <source>
        <dbReference type="SAM" id="MobiDB-lite"/>
    </source>
</evidence>
<evidence type="ECO:0000313" key="3">
    <source>
        <dbReference type="Proteomes" id="UP000070501"/>
    </source>
</evidence>
<proteinExistence type="predicted"/>
<evidence type="ECO:0000313" key="2">
    <source>
        <dbReference type="EMBL" id="KXJ87490.1"/>
    </source>
</evidence>
<gene>
    <name evidence="2" type="ORF">Micbo1qcDRAFT_178985</name>
</gene>
<feature type="compositionally biased region" description="Low complexity" evidence="1">
    <location>
        <begin position="255"/>
        <end position="273"/>
    </location>
</feature>
<organism evidence="2 3">
    <name type="scientific">Microdochium bolleyi</name>
    <dbReference type="NCBI Taxonomy" id="196109"/>
    <lineage>
        <taxon>Eukaryota</taxon>
        <taxon>Fungi</taxon>
        <taxon>Dikarya</taxon>
        <taxon>Ascomycota</taxon>
        <taxon>Pezizomycotina</taxon>
        <taxon>Sordariomycetes</taxon>
        <taxon>Xylariomycetidae</taxon>
        <taxon>Xylariales</taxon>
        <taxon>Microdochiaceae</taxon>
        <taxon>Microdochium</taxon>
    </lineage>
</organism>
<keyword evidence="3" id="KW-1185">Reference proteome</keyword>
<dbReference type="InParanoid" id="A0A136IRC9"/>
<feature type="compositionally biased region" description="Basic residues" evidence="1">
    <location>
        <begin position="229"/>
        <end position="238"/>
    </location>
</feature>
<protein>
    <submittedName>
        <fullName evidence="2">Uncharacterized protein</fullName>
    </submittedName>
</protein>
<feature type="region of interest" description="Disordered" evidence="1">
    <location>
        <begin position="221"/>
        <end position="387"/>
    </location>
</feature>
<dbReference type="EMBL" id="KQ964262">
    <property type="protein sequence ID" value="KXJ87490.1"/>
    <property type="molecule type" value="Genomic_DNA"/>
</dbReference>